<protein>
    <submittedName>
        <fullName evidence="8">Fosmidomycin resistance protein FsR</fullName>
    </submittedName>
</protein>
<feature type="transmembrane region" description="Helical" evidence="6">
    <location>
        <begin position="91"/>
        <end position="109"/>
    </location>
</feature>
<reference evidence="8 9" key="1">
    <citation type="journal article" date="2012" name="BMC Genomics">
        <title>Genome-guided analysis of physiological and morphological traits of the fermentative acetate oxidizer Thermacetogenium phaeum.</title>
        <authorList>
            <person name="Oehler D."/>
            <person name="Poehlein A."/>
            <person name="Leimbach A."/>
            <person name="Muller N."/>
            <person name="Daniel R."/>
            <person name="Gottschalk G."/>
            <person name="Schink B."/>
        </authorList>
    </citation>
    <scope>NUCLEOTIDE SEQUENCE [LARGE SCALE GENOMIC DNA]</scope>
    <source>
        <strain evidence="9">ATCC BAA-254 / DSM 26808 / PB</strain>
    </source>
</reference>
<keyword evidence="3 6" id="KW-0812">Transmembrane</keyword>
<dbReference type="PROSITE" id="PS50850">
    <property type="entry name" value="MFS"/>
    <property type="match status" value="1"/>
</dbReference>
<feature type="transmembrane region" description="Helical" evidence="6">
    <location>
        <begin position="274"/>
        <end position="294"/>
    </location>
</feature>
<evidence type="ECO:0000256" key="1">
    <source>
        <dbReference type="ARBA" id="ARBA00004651"/>
    </source>
</evidence>
<keyword evidence="2" id="KW-0813">Transport</keyword>
<dbReference type="AlphaFoldDB" id="K4LG45"/>
<dbReference type="InterPro" id="IPR020846">
    <property type="entry name" value="MFS_dom"/>
</dbReference>
<evidence type="ECO:0000256" key="4">
    <source>
        <dbReference type="ARBA" id="ARBA00022989"/>
    </source>
</evidence>
<feature type="transmembrane region" description="Helical" evidence="6">
    <location>
        <begin position="335"/>
        <end position="357"/>
    </location>
</feature>
<comment type="subcellular location">
    <subcellularLocation>
        <location evidence="1">Cell membrane</location>
        <topology evidence="1">Multi-pass membrane protein</topology>
    </subcellularLocation>
</comment>
<feature type="transmembrane region" description="Helical" evidence="6">
    <location>
        <begin position="67"/>
        <end position="85"/>
    </location>
</feature>
<dbReference type="PANTHER" id="PTHR43129">
    <property type="entry name" value="FOSMIDOMYCIN RESISTANCE PROTEIN"/>
    <property type="match status" value="1"/>
</dbReference>
<proteinExistence type="predicted"/>
<evidence type="ECO:0000313" key="9">
    <source>
        <dbReference type="Proteomes" id="UP000000467"/>
    </source>
</evidence>
<evidence type="ECO:0000259" key="7">
    <source>
        <dbReference type="PROSITE" id="PS50850"/>
    </source>
</evidence>
<evidence type="ECO:0000256" key="5">
    <source>
        <dbReference type="ARBA" id="ARBA00023136"/>
    </source>
</evidence>
<organism evidence="8 9">
    <name type="scientific">Thermacetogenium phaeum (strain ATCC BAA-254 / DSM 26808 / PB)</name>
    <dbReference type="NCBI Taxonomy" id="1089553"/>
    <lineage>
        <taxon>Bacteria</taxon>
        <taxon>Bacillati</taxon>
        <taxon>Bacillota</taxon>
        <taxon>Clostridia</taxon>
        <taxon>Thermoanaerobacterales</taxon>
        <taxon>Thermoanaerobacteraceae</taxon>
        <taxon>Thermacetogenium</taxon>
    </lineage>
</organism>
<feature type="transmembrane region" description="Helical" evidence="6">
    <location>
        <begin position="363"/>
        <end position="384"/>
    </location>
</feature>
<evidence type="ECO:0000256" key="2">
    <source>
        <dbReference type="ARBA" id="ARBA00022448"/>
    </source>
</evidence>
<evidence type="ECO:0000256" key="6">
    <source>
        <dbReference type="SAM" id="Phobius"/>
    </source>
</evidence>
<gene>
    <name evidence="8" type="primary">fsR</name>
    <name evidence="8" type="ordered locus">Tph_c17900</name>
</gene>
<dbReference type="InterPro" id="IPR036259">
    <property type="entry name" value="MFS_trans_sf"/>
</dbReference>
<dbReference type="HOGENOM" id="CLU_040537_0_0_9"/>
<feature type="transmembrane region" description="Helical" evidence="6">
    <location>
        <begin position="130"/>
        <end position="153"/>
    </location>
</feature>
<name>K4LG45_THEPS</name>
<keyword evidence="9" id="KW-1185">Reference proteome</keyword>
<dbReference type="OrthoDB" id="9770492at2"/>
<keyword evidence="4 6" id="KW-1133">Transmembrane helix</keyword>
<evidence type="ECO:0000313" key="8">
    <source>
        <dbReference type="EMBL" id="AFV11991.1"/>
    </source>
</evidence>
<dbReference type="PANTHER" id="PTHR43129:SF1">
    <property type="entry name" value="FOSMIDOMYCIN RESISTANCE PROTEIN"/>
    <property type="match status" value="1"/>
</dbReference>
<dbReference type="EMBL" id="CP003732">
    <property type="protein sequence ID" value="AFV11991.1"/>
    <property type="molecule type" value="Genomic_DNA"/>
</dbReference>
<dbReference type="KEGG" id="tpz:Tph_c17900"/>
<feature type="domain" description="Major facilitator superfamily (MFS) profile" evidence="7">
    <location>
        <begin position="1"/>
        <end position="389"/>
    </location>
</feature>
<dbReference type="GO" id="GO:0022857">
    <property type="term" value="F:transmembrane transporter activity"/>
    <property type="evidence" value="ECO:0007669"/>
    <property type="project" value="InterPro"/>
</dbReference>
<evidence type="ECO:0000256" key="3">
    <source>
        <dbReference type="ARBA" id="ARBA00022692"/>
    </source>
</evidence>
<keyword evidence="5 6" id="KW-0472">Membrane</keyword>
<dbReference type="SUPFAM" id="SSF103473">
    <property type="entry name" value="MFS general substrate transporter"/>
    <property type="match status" value="1"/>
</dbReference>
<feature type="transmembrane region" description="Helical" evidence="6">
    <location>
        <begin position="248"/>
        <end position="267"/>
    </location>
</feature>
<dbReference type="eggNOG" id="COG2271">
    <property type="taxonomic scope" value="Bacteria"/>
</dbReference>
<dbReference type="Gene3D" id="1.20.1250.20">
    <property type="entry name" value="MFS general substrate transporter like domains"/>
    <property type="match status" value="2"/>
</dbReference>
<accession>K4LG45</accession>
<feature type="transmembrane region" description="Helical" evidence="6">
    <location>
        <begin position="209"/>
        <end position="228"/>
    </location>
</feature>
<dbReference type="Proteomes" id="UP000000467">
    <property type="component" value="Chromosome"/>
</dbReference>
<dbReference type="Pfam" id="PF07690">
    <property type="entry name" value="MFS_1"/>
    <property type="match status" value="1"/>
</dbReference>
<feature type="transmembrane region" description="Helical" evidence="6">
    <location>
        <begin position="159"/>
        <end position="179"/>
    </location>
</feature>
<dbReference type="RefSeq" id="WP_015050868.1">
    <property type="nucleotide sequence ID" value="NC_018870.1"/>
</dbReference>
<dbReference type="GO" id="GO:0005886">
    <property type="term" value="C:plasma membrane"/>
    <property type="evidence" value="ECO:0007669"/>
    <property type="project" value="UniProtKB-SubCell"/>
</dbReference>
<dbReference type="InterPro" id="IPR011701">
    <property type="entry name" value="MFS"/>
</dbReference>
<sequence>MKMNKKLLGLLGTGHAVTDINQGALSVILTFFAHFSQLQVGAAMLAFNLSSSVIQPLFGVFSDRFRAAWLLPVGCLLAGLGMAVTGFTIGYLPLLLAVLVSGLGVAAYHPEGSKFARFASGERKASGMSLFSVGGNFGFAAGPLLAGLFYKLAGLKGTVGFLVLSGVMALLLWLNLSAINRTQTGESMPDVNNPRNRSSKKGLGRGWKYLLPVFILVLVIILRSWIHLGIVTFLPQYYVRYLHHTNTYAAAVVSLFLLAGAVGTLIGGRLADRWGLKTMIMLSMALLIPLLYLLSHLKGFWLITVVALTGCAVVSTFAVTVVFGQELLPHNVGLASGLTLGFGIGMGGVGTTLLGWVADHWGLPAAFHAMIIFPVFGLLLTLLLPGRKELARMNQEVEVVSSRI</sequence>
<feature type="transmembrane region" description="Helical" evidence="6">
    <location>
        <begin position="300"/>
        <end position="323"/>
    </location>
</feature>
<dbReference type="CDD" id="cd17478">
    <property type="entry name" value="MFS_FsR"/>
    <property type="match status" value="1"/>
</dbReference>